<keyword evidence="5" id="KW-0406">Ion transport</keyword>
<comment type="subunit">
    <text evidence="11">Homodimer. Interacts with ATP7B. Interacts with ATP7A. Interacts (via dimer form) with SLC31A1 (via C-terminal domain); this interaction improves ATOX1 stability and controls intracellular Cu(I) levels.</text>
</comment>
<evidence type="ECO:0000259" key="12">
    <source>
        <dbReference type="PROSITE" id="PS50846"/>
    </source>
</evidence>
<dbReference type="SUPFAM" id="SSF55008">
    <property type="entry name" value="HMA, heavy metal-associated domain"/>
    <property type="match status" value="1"/>
</dbReference>
<accession>A0A183CIU6</accession>
<evidence type="ECO:0000313" key="14">
    <source>
        <dbReference type="WBParaSite" id="GPLIN_001280200"/>
    </source>
</evidence>
<dbReference type="Proteomes" id="UP000050741">
    <property type="component" value="Unassembled WGS sequence"/>
</dbReference>
<comment type="similarity">
    <text evidence="8">Belongs to the ATX1 family.</text>
</comment>
<dbReference type="GO" id="GO:0006825">
    <property type="term" value="P:copper ion transport"/>
    <property type="evidence" value="ECO:0007669"/>
    <property type="project" value="UniProtKB-KW"/>
</dbReference>
<reference evidence="14" key="3">
    <citation type="submission" date="2016-06" db="UniProtKB">
        <authorList>
            <consortium name="WormBaseParasite"/>
        </authorList>
    </citation>
    <scope>IDENTIFICATION</scope>
</reference>
<keyword evidence="4" id="KW-0186">Copper</keyword>
<evidence type="ECO:0000256" key="9">
    <source>
        <dbReference type="ARBA" id="ARBA00040962"/>
    </source>
</evidence>
<dbReference type="Gene3D" id="3.30.70.100">
    <property type="match status" value="1"/>
</dbReference>
<evidence type="ECO:0000256" key="8">
    <source>
        <dbReference type="ARBA" id="ARBA00038171"/>
    </source>
</evidence>
<keyword evidence="13" id="KW-1185">Reference proteome</keyword>
<reference evidence="13" key="1">
    <citation type="submission" date="2013-12" db="EMBL/GenBank/DDBJ databases">
        <authorList>
            <person name="Aslett M."/>
        </authorList>
    </citation>
    <scope>NUCLEOTIDE SEQUENCE [LARGE SCALE GENOMIC DNA]</scope>
    <source>
        <strain evidence="13">Lindley</strain>
    </source>
</reference>
<dbReference type="InterPro" id="IPR051881">
    <property type="entry name" value="Copper_transport_ATOX1-like"/>
</dbReference>
<dbReference type="Pfam" id="PF00403">
    <property type="entry name" value="HMA"/>
    <property type="match status" value="1"/>
</dbReference>
<dbReference type="GO" id="GO:0016531">
    <property type="term" value="F:copper chaperone activity"/>
    <property type="evidence" value="ECO:0007669"/>
    <property type="project" value="TreeGrafter"/>
</dbReference>
<evidence type="ECO:0000256" key="11">
    <source>
        <dbReference type="ARBA" id="ARBA00046351"/>
    </source>
</evidence>
<name>A0A183CIU6_GLOPA</name>
<evidence type="ECO:0000256" key="5">
    <source>
        <dbReference type="ARBA" id="ARBA00023065"/>
    </source>
</evidence>
<evidence type="ECO:0000256" key="10">
    <source>
        <dbReference type="ARBA" id="ARBA00043201"/>
    </source>
</evidence>
<dbReference type="GO" id="GO:0046872">
    <property type="term" value="F:metal ion binding"/>
    <property type="evidence" value="ECO:0007669"/>
    <property type="project" value="UniProtKB-KW"/>
</dbReference>
<dbReference type="GO" id="GO:0005829">
    <property type="term" value="C:cytosol"/>
    <property type="evidence" value="ECO:0007669"/>
    <property type="project" value="TreeGrafter"/>
</dbReference>
<dbReference type="CDD" id="cd00371">
    <property type="entry name" value="HMA"/>
    <property type="match status" value="1"/>
</dbReference>
<feature type="domain" description="HMA" evidence="12">
    <location>
        <begin position="4"/>
        <end position="69"/>
    </location>
</feature>
<keyword evidence="3" id="KW-0187">Copper transport</keyword>
<comment type="function">
    <text evidence="7">Binds and deliver cytosolic copper to the copper ATPase proteins. May be important in cellular antioxidant defense.</text>
</comment>
<dbReference type="PANTHER" id="PTHR46365">
    <property type="entry name" value="COPPER TRANSPORT PROTEIN ATOX1"/>
    <property type="match status" value="1"/>
</dbReference>
<dbReference type="PANTHER" id="PTHR46365:SF1">
    <property type="entry name" value="COPPER TRANSPORT PROTEIN ATOX1"/>
    <property type="match status" value="1"/>
</dbReference>
<evidence type="ECO:0000256" key="1">
    <source>
        <dbReference type="ARBA" id="ARBA00022448"/>
    </source>
</evidence>
<evidence type="ECO:0000256" key="3">
    <source>
        <dbReference type="ARBA" id="ARBA00022796"/>
    </source>
</evidence>
<dbReference type="AlphaFoldDB" id="A0A183CIU6"/>
<evidence type="ECO:0000256" key="6">
    <source>
        <dbReference type="ARBA" id="ARBA00023186"/>
    </source>
</evidence>
<dbReference type="InterPro" id="IPR006121">
    <property type="entry name" value="HMA_dom"/>
</dbReference>
<keyword evidence="1" id="KW-0813">Transport</keyword>
<dbReference type="PROSITE" id="PS50846">
    <property type="entry name" value="HMA_2"/>
    <property type="match status" value="1"/>
</dbReference>
<protein>
    <recommendedName>
        <fullName evidence="9">Copper transport protein ATOX1</fullName>
    </recommendedName>
    <alternativeName>
        <fullName evidence="10">Metal transport protein ATX1</fullName>
    </alternativeName>
</protein>
<evidence type="ECO:0000313" key="13">
    <source>
        <dbReference type="Proteomes" id="UP000050741"/>
    </source>
</evidence>
<proteinExistence type="inferred from homology"/>
<dbReference type="WBParaSite" id="GPLIN_001280200">
    <property type="protein sequence ID" value="GPLIN_001280200"/>
    <property type="gene ID" value="GPLIN_001280200"/>
</dbReference>
<dbReference type="InterPro" id="IPR036163">
    <property type="entry name" value="HMA_dom_sf"/>
</dbReference>
<reference evidence="13" key="2">
    <citation type="submission" date="2014-05" db="EMBL/GenBank/DDBJ databases">
        <title>The genome and life-stage specific transcriptomes of Globodera pallida elucidate key aspects of plant parasitism by a cyst nematode.</title>
        <authorList>
            <person name="Cotton J.A."/>
            <person name="Lilley C.J."/>
            <person name="Jones L.M."/>
            <person name="Kikuchi T."/>
            <person name="Reid A.J."/>
            <person name="Thorpe P."/>
            <person name="Tsai I.J."/>
            <person name="Beasley H."/>
            <person name="Blok V."/>
            <person name="Cock P.J.A."/>
            <person name="Van den Akker S.E."/>
            <person name="Holroyd N."/>
            <person name="Hunt M."/>
            <person name="Mantelin S."/>
            <person name="Naghra H."/>
            <person name="Pain A."/>
            <person name="Palomares-Rius J.E."/>
            <person name="Zarowiecki M."/>
            <person name="Berriman M."/>
            <person name="Jones J.T."/>
            <person name="Urwin P.E."/>
        </authorList>
    </citation>
    <scope>NUCLEOTIDE SEQUENCE [LARGE SCALE GENOMIC DNA]</scope>
    <source>
        <strain evidence="13">Lindley</strain>
    </source>
</reference>
<keyword evidence="2" id="KW-0479">Metal-binding</keyword>
<evidence type="ECO:0000256" key="4">
    <source>
        <dbReference type="ARBA" id="ARBA00023008"/>
    </source>
</evidence>
<organism evidence="13 14">
    <name type="scientific">Globodera pallida</name>
    <name type="common">Potato cyst nematode worm</name>
    <name type="synonym">Heterodera pallida</name>
    <dbReference type="NCBI Taxonomy" id="36090"/>
    <lineage>
        <taxon>Eukaryota</taxon>
        <taxon>Metazoa</taxon>
        <taxon>Ecdysozoa</taxon>
        <taxon>Nematoda</taxon>
        <taxon>Chromadorea</taxon>
        <taxon>Rhabditida</taxon>
        <taxon>Tylenchina</taxon>
        <taxon>Tylenchomorpha</taxon>
        <taxon>Tylenchoidea</taxon>
        <taxon>Heteroderidae</taxon>
        <taxon>Heteroderinae</taxon>
        <taxon>Globodera</taxon>
    </lineage>
</organism>
<evidence type="ECO:0000256" key="7">
    <source>
        <dbReference type="ARBA" id="ARBA00037651"/>
    </source>
</evidence>
<evidence type="ECO:0000256" key="2">
    <source>
        <dbReference type="ARBA" id="ARBA00022723"/>
    </source>
</evidence>
<sequence>MATNNVYKFHVEMTCEGCSNAVKRVLGKLEDKVKLISVNLDTKEVQVESNSMSRDEILEVLKKTGKAWMCHFWDITNNKMPPRGWLDKVIKCPQAHLRPAPDAGGGRADGGCALLL</sequence>
<keyword evidence="6" id="KW-0143">Chaperone</keyword>